<dbReference type="PANTHER" id="PTHR43133">
    <property type="entry name" value="RNA POLYMERASE ECF-TYPE SIGMA FACTO"/>
    <property type="match status" value="1"/>
</dbReference>
<dbReference type="InterPro" id="IPR036388">
    <property type="entry name" value="WH-like_DNA-bd_sf"/>
</dbReference>
<dbReference type="InterPro" id="IPR013325">
    <property type="entry name" value="RNA_pol_sigma_r2"/>
</dbReference>
<evidence type="ECO:0000313" key="6">
    <source>
        <dbReference type="EMBL" id="EKK00192.1"/>
    </source>
</evidence>
<feature type="domain" description="RNA polymerase sigma-70 region 2" evidence="5">
    <location>
        <begin position="45"/>
        <end position="111"/>
    </location>
</feature>
<reference evidence="6 7" key="1">
    <citation type="journal article" date="2013" name="Mar. Genomics">
        <title>Expression of sulfatases in Rhodopirellula baltica and the diversity of sulfatases in the genus Rhodopirellula.</title>
        <authorList>
            <person name="Wegner C.E."/>
            <person name="Richter-Heitmann T."/>
            <person name="Klindworth A."/>
            <person name="Klockow C."/>
            <person name="Richter M."/>
            <person name="Achstetter T."/>
            <person name="Glockner F.O."/>
            <person name="Harder J."/>
        </authorList>
    </citation>
    <scope>NUCLEOTIDE SEQUENCE [LARGE SCALE GENOMIC DNA]</scope>
    <source>
        <strain evidence="6 7">SH28</strain>
    </source>
</reference>
<evidence type="ECO:0000256" key="3">
    <source>
        <dbReference type="ARBA" id="ARBA00023082"/>
    </source>
</evidence>
<dbReference type="GO" id="GO:0006352">
    <property type="term" value="P:DNA-templated transcription initiation"/>
    <property type="evidence" value="ECO:0007669"/>
    <property type="project" value="InterPro"/>
</dbReference>
<dbReference type="Pfam" id="PF04542">
    <property type="entry name" value="Sigma70_r2"/>
    <property type="match status" value="1"/>
</dbReference>
<dbReference type="PATRIC" id="fig|993517.3.peg.4924"/>
<protein>
    <submittedName>
        <fullName evidence="6">ECF family RNA polymerase sigma factor</fullName>
    </submittedName>
</protein>
<dbReference type="SUPFAM" id="SSF88659">
    <property type="entry name" value="Sigma3 and sigma4 domains of RNA polymerase sigma factors"/>
    <property type="match status" value="1"/>
</dbReference>
<dbReference type="InterPro" id="IPR014284">
    <property type="entry name" value="RNA_pol_sigma-70_dom"/>
</dbReference>
<dbReference type="AlphaFoldDB" id="K5D108"/>
<evidence type="ECO:0000313" key="7">
    <source>
        <dbReference type="Proteomes" id="UP000007993"/>
    </source>
</evidence>
<evidence type="ECO:0000256" key="2">
    <source>
        <dbReference type="ARBA" id="ARBA00023015"/>
    </source>
</evidence>
<dbReference type="EMBL" id="AMCW01000133">
    <property type="protein sequence ID" value="EKK00192.1"/>
    <property type="molecule type" value="Genomic_DNA"/>
</dbReference>
<dbReference type="SUPFAM" id="SSF88946">
    <property type="entry name" value="Sigma2 domain of RNA polymerase sigma factors"/>
    <property type="match status" value="1"/>
</dbReference>
<organism evidence="6 7">
    <name type="scientific">Rhodopirellula baltica SH28</name>
    <dbReference type="NCBI Taxonomy" id="993517"/>
    <lineage>
        <taxon>Bacteria</taxon>
        <taxon>Pseudomonadati</taxon>
        <taxon>Planctomycetota</taxon>
        <taxon>Planctomycetia</taxon>
        <taxon>Pirellulales</taxon>
        <taxon>Pirellulaceae</taxon>
        <taxon>Rhodopirellula</taxon>
    </lineage>
</organism>
<keyword evidence="3" id="KW-0731">Sigma factor</keyword>
<dbReference type="InterPro" id="IPR014331">
    <property type="entry name" value="RNA_pol_sigma70_ECF_RHOBA"/>
</dbReference>
<gene>
    <name evidence="6" type="ORF">RBSH_04528</name>
</gene>
<keyword evidence="2" id="KW-0805">Transcription regulation</keyword>
<keyword evidence="4" id="KW-0804">Transcription</keyword>
<dbReference type="Gene3D" id="1.10.1740.10">
    <property type="match status" value="1"/>
</dbReference>
<dbReference type="PANTHER" id="PTHR43133:SF51">
    <property type="entry name" value="RNA POLYMERASE SIGMA FACTOR"/>
    <property type="match status" value="1"/>
</dbReference>
<accession>K5D108</accession>
<dbReference type="Proteomes" id="UP000007993">
    <property type="component" value="Unassembled WGS sequence"/>
</dbReference>
<evidence type="ECO:0000259" key="5">
    <source>
        <dbReference type="Pfam" id="PF04542"/>
    </source>
</evidence>
<dbReference type="InterPro" id="IPR013324">
    <property type="entry name" value="RNA_pol_sigma_r3/r4-like"/>
</dbReference>
<dbReference type="InterPro" id="IPR039425">
    <property type="entry name" value="RNA_pol_sigma-70-like"/>
</dbReference>
<dbReference type="GO" id="GO:0016987">
    <property type="term" value="F:sigma factor activity"/>
    <property type="evidence" value="ECO:0007669"/>
    <property type="project" value="UniProtKB-KW"/>
</dbReference>
<dbReference type="NCBIfam" id="TIGR02937">
    <property type="entry name" value="sigma70-ECF"/>
    <property type="match status" value="1"/>
</dbReference>
<comment type="caution">
    <text evidence="6">The sequence shown here is derived from an EMBL/GenBank/DDBJ whole genome shotgun (WGS) entry which is preliminary data.</text>
</comment>
<sequence length="205" mass="24023">MQLPNTRVGFRSVIRNLCKAIEAFQTRMSEPTTTSDDYETFLRLFTRDQFRILSYIRSIVVQPHAVDDVYQETCLELWRSFSTFQRDGEFVAWALGVTRNQILKHWRTRDRDRLVFSDALLHEITATALEMGGEMSDRQEAMNECVKKLAIRQRELIHLFYGKKQSAAIIAEHWNRSVHAIYKALKVMRRTLFECVESKLGNETA</sequence>
<dbReference type="Gene3D" id="1.10.10.10">
    <property type="entry name" value="Winged helix-like DNA-binding domain superfamily/Winged helix DNA-binding domain"/>
    <property type="match status" value="1"/>
</dbReference>
<proteinExistence type="inferred from homology"/>
<name>K5D108_RHOBT</name>
<comment type="similarity">
    <text evidence="1">Belongs to the sigma-70 factor family. ECF subfamily.</text>
</comment>
<evidence type="ECO:0000256" key="4">
    <source>
        <dbReference type="ARBA" id="ARBA00023163"/>
    </source>
</evidence>
<dbReference type="InterPro" id="IPR007627">
    <property type="entry name" value="RNA_pol_sigma70_r2"/>
</dbReference>
<dbReference type="NCBIfam" id="TIGR02989">
    <property type="entry name" value="Sig-70_gvs1"/>
    <property type="match status" value="1"/>
</dbReference>
<evidence type="ECO:0000256" key="1">
    <source>
        <dbReference type="ARBA" id="ARBA00010641"/>
    </source>
</evidence>